<gene>
    <name evidence="1" type="ORF">CDAR_587711</name>
</gene>
<proteinExistence type="predicted"/>
<name>A0AAV4SJZ8_9ARAC</name>
<organism evidence="1 2">
    <name type="scientific">Caerostris darwini</name>
    <dbReference type="NCBI Taxonomy" id="1538125"/>
    <lineage>
        <taxon>Eukaryota</taxon>
        <taxon>Metazoa</taxon>
        <taxon>Ecdysozoa</taxon>
        <taxon>Arthropoda</taxon>
        <taxon>Chelicerata</taxon>
        <taxon>Arachnida</taxon>
        <taxon>Araneae</taxon>
        <taxon>Araneomorphae</taxon>
        <taxon>Entelegynae</taxon>
        <taxon>Araneoidea</taxon>
        <taxon>Araneidae</taxon>
        <taxon>Caerostris</taxon>
    </lineage>
</organism>
<sequence length="120" mass="13626">MDGSSNCVPRKIYLKSRKRHMFKECSTVAFNDNPICINCGQKGHIASWKGSGNIPLCPPKKDLYRENKSLKRVLTSQEVDLQIPFAAILISSPATACHRNCWYAKQDVRIEGICQHFYLP</sequence>
<dbReference type="Proteomes" id="UP001054837">
    <property type="component" value="Unassembled WGS sequence"/>
</dbReference>
<evidence type="ECO:0000313" key="1">
    <source>
        <dbReference type="EMBL" id="GIY33832.1"/>
    </source>
</evidence>
<reference evidence="1 2" key="1">
    <citation type="submission" date="2021-06" db="EMBL/GenBank/DDBJ databases">
        <title>Caerostris darwini draft genome.</title>
        <authorList>
            <person name="Kono N."/>
            <person name="Arakawa K."/>
        </authorList>
    </citation>
    <scope>NUCLEOTIDE SEQUENCE [LARGE SCALE GENOMIC DNA]</scope>
</reference>
<keyword evidence="2" id="KW-1185">Reference proteome</keyword>
<comment type="caution">
    <text evidence="1">The sequence shown here is derived from an EMBL/GenBank/DDBJ whole genome shotgun (WGS) entry which is preliminary data.</text>
</comment>
<evidence type="ECO:0000313" key="2">
    <source>
        <dbReference type="Proteomes" id="UP001054837"/>
    </source>
</evidence>
<dbReference type="EMBL" id="BPLQ01007986">
    <property type="protein sequence ID" value="GIY33832.1"/>
    <property type="molecule type" value="Genomic_DNA"/>
</dbReference>
<protein>
    <submittedName>
        <fullName evidence="1">Uncharacterized protein</fullName>
    </submittedName>
</protein>
<accession>A0AAV4SJZ8</accession>
<dbReference type="AlphaFoldDB" id="A0AAV4SJZ8"/>